<protein>
    <submittedName>
        <fullName evidence="3">PhzF family phenazine biosynthesis protein</fullName>
    </submittedName>
</protein>
<comment type="caution">
    <text evidence="3">The sequence shown here is derived from an EMBL/GenBank/DDBJ whole genome shotgun (WGS) entry which is preliminary data.</text>
</comment>
<name>A0ABT2H7I6_9MICO</name>
<keyword evidence="2" id="KW-0413">Isomerase</keyword>
<dbReference type="PIRSF" id="PIRSF016184">
    <property type="entry name" value="PhzC_PhzF"/>
    <property type="match status" value="1"/>
</dbReference>
<dbReference type="Gene3D" id="3.10.310.10">
    <property type="entry name" value="Diaminopimelate Epimerase, Chain A, domain 1"/>
    <property type="match status" value="2"/>
</dbReference>
<accession>A0ABT2H7I6</accession>
<evidence type="ECO:0000256" key="1">
    <source>
        <dbReference type="ARBA" id="ARBA00008270"/>
    </source>
</evidence>
<dbReference type="Proteomes" id="UP001165586">
    <property type="component" value="Unassembled WGS sequence"/>
</dbReference>
<comment type="similarity">
    <text evidence="1">Belongs to the PhzF family.</text>
</comment>
<organism evidence="3 4">
    <name type="scientific">Herbiconiux daphne</name>
    <dbReference type="NCBI Taxonomy" id="2970914"/>
    <lineage>
        <taxon>Bacteria</taxon>
        <taxon>Bacillati</taxon>
        <taxon>Actinomycetota</taxon>
        <taxon>Actinomycetes</taxon>
        <taxon>Micrococcales</taxon>
        <taxon>Microbacteriaceae</taxon>
        <taxon>Herbiconiux</taxon>
    </lineage>
</organism>
<evidence type="ECO:0000313" key="4">
    <source>
        <dbReference type="Proteomes" id="UP001165586"/>
    </source>
</evidence>
<proteinExistence type="inferred from homology"/>
<dbReference type="PANTHER" id="PTHR13774:SF39">
    <property type="entry name" value="BIOSYNTHESIS PROTEIN, PUTATIVE-RELATED"/>
    <property type="match status" value="1"/>
</dbReference>
<dbReference type="NCBIfam" id="TIGR00654">
    <property type="entry name" value="PhzF_family"/>
    <property type="match status" value="1"/>
</dbReference>
<dbReference type="EMBL" id="JANLCJ010000009">
    <property type="protein sequence ID" value="MCS5735906.1"/>
    <property type="molecule type" value="Genomic_DNA"/>
</dbReference>
<dbReference type="RefSeq" id="WP_259541212.1">
    <property type="nucleotide sequence ID" value="NZ_JANLCJ010000009.1"/>
</dbReference>
<dbReference type="PANTHER" id="PTHR13774">
    <property type="entry name" value="PHENAZINE BIOSYNTHESIS PROTEIN"/>
    <property type="match status" value="1"/>
</dbReference>
<keyword evidence="4" id="KW-1185">Reference proteome</keyword>
<dbReference type="Pfam" id="PF02567">
    <property type="entry name" value="PhzC-PhzF"/>
    <property type="match status" value="1"/>
</dbReference>
<dbReference type="SUPFAM" id="SSF54506">
    <property type="entry name" value="Diaminopimelate epimerase-like"/>
    <property type="match status" value="1"/>
</dbReference>
<gene>
    <name evidence="3" type="ORF">N1032_19380</name>
</gene>
<reference evidence="3" key="1">
    <citation type="submission" date="2022-08" db="EMBL/GenBank/DDBJ databases">
        <authorList>
            <person name="Deng Y."/>
            <person name="Han X.-F."/>
            <person name="Zhang Y.-Q."/>
        </authorList>
    </citation>
    <scope>NUCLEOTIDE SEQUENCE</scope>
    <source>
        <strain evidence="3">CPCC 203386</strain>
    </source>
</reference>
<evidence type="ECO:0000313" key="3">
    <source>
        <dbReference type="EMBL" id="MCS5735906.1"/>
    </source>
</evidence>
<dbReference type="InterPro" id="IPR003719">
    <property type="entry name" value="Phenazine_PhzF-like"/>
</dbReference>
<evidence type="ECO:0000256" key="2">
    <source>
        <dbReference type="ARBA" id="ARBA00023235"/>
    </source>
</evidence>
<sequence>MEILTYRAFTPVPDDPQATSGNPAGVVLDAEELDRAGMLRIAADLGFSETAFLTQITPDSARIQYFTPRDEIAFCGHATIASGVALARRGAGPVVTLATRAGDVPVEVTTDAATLTAVDSLVTPLGGLVLDALLAALRLSPADLDPALPPAFVQGGNPHPLVFVGAGALERLDPDDGALLAVQNRHGWDGTVPVVHRLAADRFVSRNPFPRGGIREDPATGSAAASLGYYLRAGSHLPVPARVHDRRVSVGKRVGAEGA</sequence>